<name>A0A917J5S9_9BACT</name>
<dbReference type="InterPro" id="IPR025665">
    <property type="entry name" value="Beta-barrel_OMP_2"/>
</dbReference>
<comment type="caution">
    <text evidence="2">The sequence shown here is derived from an EMBL/GenBank/DDBJ whole genome shotgun (WGS) entry which is preliminary data.</text>
</comment>
<reference evidence="2" key="1">
    <citation type="journal article" date="2014" name="Int. J. Syst. Evol. Microbiol.">
        <title>Complete genome sequence of Corynebacterium casei LMG S-19264T (=DSM 44701T), isolated from a smear-ripened cheese.</title>
        <authorList>
            <consortium name="US DOE Joint Genome Institute (JGI-PGF)"/>
            <person name="Walter F."/>
            <person name="Albersmeier A."/>
            <person name="Kalinowski J."/>
            <person name="Ruckert C."/>
        </authorList>
    </citation>
    <scope>NUCLEOTIDE SEQUENCE</scope>
    <source>
        <strain evidence="2">CGMCC 1.15290</strain>
    </source>
</reference>
<evidence type="ECO:0000259" key="1">
    <source>
        <dbReference type="Pfam" id="PF13568"/>
    </source>
</evidence>
<gene>
    <name evidence="2" type="ORF">GCM10011379_49650</name>
</gene>
<keyword evidence="3" id="KW-1185">Reference proteome</keyword>
<dbReference type="Pfam" id="PF13568">
    <property type="entry name" value="OMP_b-brl_2"/>
    <property type="match status" value="1"/>
</dbReference>
<organism evidence="2 3">
    <name type="scientific">Filimonas zeae</name>
    <dbReference type="NCBI Taxonomy" id="1737353"/>
    <lineage>
        <taxon>Bacteria</taxon>
        <taxon>Pseudomonadati</taxon>
        <taxon>Bacteroidota</taxon>
        <taxon>Chitinophagia</taxon>
        <taxon>Chitinophagales</taxon>
        <taxon>Chitinophagaceae</taxon>
        <taxon>Filimonas</taxon>
    </lineage>
</organism>
<accession>A0A917J5S9</accession>
<evidence type="ECO:0000313" key="3">
    <source>
        <dbReference type="Proteomes" id="UP000627292"/>
    </source>
</evidence>
<evidence type="ECO:0000313" key="2">
    <source>
        <dbReference type="EMBL" id="GGH79774.1"/>
    </source>
</evidence>
<dbReference type="AlphaFoldDB" id="A0A917J5S9"/>
<proteinExistence type="predicted"/>
<dbReference type="EMBL" id="BMIB01000005">
    <property type="protein sequence ID" value="GGH79774.1"/>
    <property type="molecule type" value="Genomic_DNA"/>
</dbReference>
<protein>
    <recommendedName>
        <fullName evidence="1">Outer membrane protein beta-barrel domain-containing protein</fullName>
    </recommendedName>
</protein>
<reference evidence="2" key="2">
    <citation type="submission" date="2020-09" db="EMBL/GenBank/DDBJ databases">
        <authorList>
            <person name="Sun Q."/>
            <person name="Zhou Y."/>
        </authorList>
    </citation>
    <scope>NUCLEOTIDE SEQUENCE</scope>
    <source>
        <strain evidence="2">CGMCC 1.15290</strain>
    </source>
</reference>
<dbReference type="Proteomes" id="UP000627292">
    <property type="component" value="Unassembled WGS sequence"/>
</dbReference>
<feature type="domain" description="Outer membrane protein beta-barrel" evidence="1">
    <location>
        <begin position="30"/>
        <end position="201"/>
    </location>
</feature>
<sequence length="229" mass="25990">MILSTTTAKAQFWIREGLNRPDHDSYLYYFGISLAYNSSYLHTSKNPRFLENDSIQVANPGAKGGIALGLLATLQMTHRWHLRANPQLVIGGSKYFTYTLKNPAFGEQITETRSMPSTIVSLPIHFKFNSDRINNFRTYMLGGIKYDIDLASNSAARNAENLVKLKKYDFGLEAGIGFNFYLRFVTVSPEIKFSYGLTNVHSRDPGLKYSSVFDKLQSRMIFITLNLED</sequence>